<keyword evidence="2" id="KW-1185">Reference proteome</keyword>
<comment type="caution">
    <text evidence="1">The sequence shown here is derived from an EMBL/GenBank/DDBJ whole genome shotgun (WGS) entry which is preliminary data.</text>
</comment>
<protein>
    <submittedName>
        <fullName evidence="1">Uncharacterized protein</fullName>
    </submittedName>
</protein>
<dbReference type="Proteomes" id="UP001057452">
    <property type="component" value="Chromosome 16"/>
</dbReference>
<reference evidence="1" key="1">
    <citation type="submission" date="2022-05" db="EMBL/GenBank/DDBJ databases">
        <title>Chromosome-level genome of Chaenocephalus aceratus.</title>
        <authorList>
            <person name="Park H."/>
        </authorList>
    </citation>
    <scope>NUCLEOTIDE SEQUENCE</scope>
    <source>
        <strain evidence="1">KU_202001</strain>
    </source>
</reference>
<accession>A0ACB9WBW3</accession>
<name>A0ACB9WBW3_CHAAC</name>
<evidence type="ECO:0000313" key="2">
    <source>
        <dbReference type="Proteomes" id="UP001057452"/>
    </source>
</evidence>
<dbReference type="EMBL" id="CM043800">
    <property type="protein sequence ID" value="KAI4810865.1"/>
    <property type="molecule type" value="Genomic_DNA"/>
</dbReference>
<sequence length="231" mass="26374">MATASEKQAQLTLTFEGWRYSHYFELVDNKGKNVSVRCTLCPGQKLLSTAVNSTANLIKHLRGKHASMKLVAQDPRGNEDISSPSPKQLKLQFLLSKQELDKLVASFIVEEMLPINTVESPTFRKILSKIPITGDRRQWSDRKTFTGYLDECYLKMESELKKTFESLPYLSTTADIWSSHNRSFLGITVHWINPCNFKREKAAIACKRIKGRHTYDVIGFEMEQIHSAFGL</sequence>
<organism evidence="1 2">
    <name type="scientific">Chaenocephalus aceratus</name>
    <name type="common">Blackfin icefish</name>
    <name type="synonym">Chaenichthys aceratus</name>
    <dbReference type="NCBI Taxonomy" id="36190"/>
    <lineage>
        <taxon>Eukaryota</taxon>
        <taxon>Metazoa</taxon>
        <taxon>Chordata</taxon>
        <taxon>Craniata</taxon>
        <taxon>Vertebrata</taxon>
        <taxon>Euteleostomi</taxon>
        <taxon>Actinopterygii</taxon>
        <taxon>Neopterygii</taxon>
        <taxon>Teleostei</taxon>
        <taxon>Neoteleostei</taxon>
        <taxon>Acanthomorphata</taxon>
        <taxon>Eupercaria</taxon>
        <taxon>Perciformes</taxon>
        <taxon>Notothenioidei</taxon>
        <taxon>Channichthyidae</taxon>
        <taxon>Chaenocephalus</taxon>
    </lineage>
</organism>
<proteinExistence type="predicted"/>
<gene>
    <name evidence="1" type="ORF">KUCAC02_013793</name>
</gene>
<evidence type="ECO:0000313" key="1">
    <source>
        <dbReference type="EMBL" id="KAI4810865.1"/>
    </source>
</evidence>